<evidence type="ECO:0000313" key="15">
    <source>
        <dbReference type="EMBL" id="KYG77597.1"/>
    </source>
</evidence>
<keyword evidence="7 10" id="KW-0472">Membrane</keyword>
<accession>A0A150XFV3</accession>
<evidence type="ECO:0000256" key="10">
    <source>
        <dbReference type="PROSITE-ProRule" id="PRU01360"/>
    </source>
</evidence>
<name>A0A150XFV3_9BACT</name>
<dbReference type="RefSeq" id="WP_068216105.1">
    <property type="nucleotide sequence ID" value="NZ_LRPC01000001.1"/>
</dbReference>
<keyword evidence="2 10" id="KW-0813">Transport</keyword>
<dbReference type="InterPro" id="IPR037066">
    <property type="entry name" value="Plug_dom_sf"/>
</dbReference>
<evidence type="ECO:0000256" key="5">
    <source>
        <dbReference type="ARBA" id="ARBA00022729"/>
    </source>
</evidence>
<dbReference type="PANTHER" id="PTHR30069">
    <property type="entry name" value="TONB-DEPENDENT OUTER MEMBRANE RECEPTOR"/>
    <property type="match status" value="1"/>
</dbReference>
<evidence type="ECO:0000256" key="2">
    <source>
        <dbReference type="ARBA" id="ARBA00022448"/>
    </source>
</evidence>
<sequence>MNRVWIAVIFLGCFFFQGAIAQQDCDFNLRGQVFSTEDGEPIPFATIILNNEGEKATVSDERGEFLFENLCDKEAIISIRFVGFITLTDTLLLDVGANEFEFQLEVNVQDLSEVTVEEEAVEEVATISRVEINTKALEKTAGESLGKSLSGLTGVNMLQTGPTIAKPVIHGLHSNRILILNNGIRQEGQQWGQEHAPEIDPFVANNLRLIKGAAAVKYGSDAIGGVILVNPAELPKTPGIAGKASWIGAENNRMYAGSLLLEGGLKGLEGFGWRVQGTYKRAGDARASDYRLTNTGTFENNYSIGVGYHEDNLGAELFFSSFDAEIAILRSAHIGNLTDLERAIGSEQPLFIEDFSYDINNPYQAVNHKLLKANGHIEVSDLGQFSVQYGMQVNSRQEYDIRRAGRSTIPALSLDLYTHTLDLDFDMRHRGNWKWDVGASFMYQNNENDSETGIRPLIPDFENWVAGAHLIARFIKPSYELEAGARYDFRHYLIKRFDRQNNLLKPEFDFNNLTGSVGALFFLPNDFQLRTNIGTAWRAPHVNELYSEGLHHGSAAIEEGNDQLKSEKSVKWITSIEKSVDRYSLTLSGYINYITDYIYLRPEDVSLTIRGAFPVFRYRQTDALLSGLDFDLKYKLSERLESESKVSFIYAQDRVSKSPLINIPANSISSGIEYDLKIKGLENSYFGLDASYTDRQRNDPRVVSIAEIRDSNDQGSDLFEGDQSVFDILEVPDAYLLIDVSAGFEKQIWSNTLKVNLSVNNLFNTEYRDYLNRFRYYADEMGINVTLRLILEF</sequence>
<evidence type="ECO:0000313" key="16">
    <source>
        <dbReference type="Proteomes" id="UP000075606"/>
    </source>
</evidence>
<evidence type="ECO:0000256" key="11">
    <source>
        <dbReference type="RuleBase" id="RU003357"/>
    </source>
</evidence>
<dbReference type="PROSITE" id="PS52016">
    <property type="entry name" value="TONB_DEPENDENT_REC_3"/>
    <property type="match status" value="1"/>
</dbReference>
<keyword evidence="4 10" id="KW-0812">Transmembrane</keyword>
<keyword evidence="5 12" id="KW-0732">Signal</keyword>
<gene>
    <name evidence="15" type="ORF">AWW68_02160</name>
</gene>
<dbReference type="InterPro" id="IPR039426">
    <property type="entry name" value="TonB-dep_rcpt-like"/>
</dbReference>
<feature type="chain" id="PRO_5007574630" description="TonB-dependent receptor" evidence="12">
    <location>
        <begin position="22"/>
        <end position="793"/>
    </location>
</feature>
<dbReference type="GO" id="GO:0009279">
    <property type="term" value="C:cell outer membrane"/>
    <property type="evidence" value="ECO:0007669"/>
    <property type="project" value="UniProtKB-SubCell"/>
</dbReference>
<protein>
    <recommendedName>
        <fullName evidence="17">TonB-dependent receptor</fullName>
    </recommendedName>
</protein>
<reference evidence="15 16" key="1">
    <citation type="submission" date="2016-01" db="EMBL/GenBank/DDBJ databases">
        <title>Genome sequencing of Roseivirga spongicola UST030701-084.</title>
        <authorList>
            <person name="Selvaratnam C."/>
            <person name="Thevarajoo S."/>
            <person name="Goh K.M."/>
            <person name="Ee R."/>
            <person name="Chan K.-G."/>
            <person name="Chong C.S."/>
        </authorList>
    </citation>
    <scope>NUCLEOTIDE SEQUENCE [LARGE SCALE GENOMIC DNA]</scope>
    <source>
        <strain evidence="15 16">UST030701-084</strain>
    </source>
</reference>
<evidence type="ECO:0000256" key="9">
    <source>
        <dbReference type="ARBA" id="ARBA00023237"/>
    </source>
</evidence>
<evidence type="ECO:0000256" key="6">
    <source>
        <dbReference type="ARBA" id="ARBA00023077"/>
    </source>
</evidence>
<dbReference type="SUPFAM" id="SSF56935">
    <property type="entry name" value="Porins"/>
    <property type="match status" value="1"/>
</dbReference>
<dbReference type="SUPFAM" id="SSF49464">
    <property type="entry name" value="Carboxypeptidase regulatory domain-like"/>
    <property type="match status" value="1"/>
</dbReference>
<evidence type="ECO:0000256" key="3">
    <source>
        <dbReference type="ARBA" id="ARBA00022452"/>
    </source>
</evidence>
<keyword evidence="16" id="KW-1185">Reference proteome</keyword>
<keyword evidence="3 10" id="KW-1134">Transmembrane beta strand</keyword>
<evidence type="ECO:0000256" key="12">
    <source>
        <dbReference type="SAM" id="SignalP"/>
    </source>
</evidence>
<feature type="signal peptide" evidence="12">
    <location>
        <begin position="1"/>
        <end position="21"/>
    </location>
</feature>
<evidence type="ECO:0000259" key="14">
    <source>
        <dbReference type="Pfam" id="PF07715"/>
    </source>
</evidence>
<comment type="caution">
    <text evidence="15">The sequence shown here is derived from an EMBL/GenBank/DDBJ whole genome shotgun (WGS) entry which is preliminary data.</text>
</comment>
<dbReference type="Pfam" id="PF07715">
    <property type="entry name" value="Plug"/>
    <property type="match status" value="1"/>
</dbReference>
<dbReference type="STRING" id="333140.AWW68_02160"/>
<evidence type="ECO:0000256" key="8">
    <source>
        <dbReference type="ARBA" id="ARBA00023170"/>
    </source>
</evidence>
<keyword evidence="6 11" id="KW-0798">TonB box</keyword>
<feature type="domain" description="TonB-dependent receptor plug" evidence="14">
    <location>
        <begin position="127"/>
        <end position="226"/>
    </location>
</feature>
<dbReference type="GO" id="GO:0044718">
    <property type="term" value="P:siderophore transmembrane transport"/>
    <property type="evidence" value="ECO:0007669"/>
    <property type="project" value="TreeGrafter"/>
</dbReference>
<proteinExistence type="inferred from homology"/>
<comment type="similarity">
    <text evidence="10 11">Belongs to the TonB-dependent receptor family.</text>
</comment>
<dbReference type="PANTHER" id="PTHR30069:SF29">
    <property type="entry name" value="HEMOGLOBIN AND HEMOGLOBIN-HAPTOGLOBIN-BINDING PROTEIN 1-RELATED"/>
    <property type="match status" value="1"/>
</dbReference>
<organism evidence="15 16">
    <name type="scientific">Roseivirga spongicola</name>
    <dbReference type="NCBI Taxonomy" id="333140"/>
    <lineage>
        <taxon>Bacteria</taxon>
        <taxon>Pseudomonadati</taxon>
        <taxon>Bacteroidota</taxon>
        <taxon>Cytophagia</taxon>
        <taxon>Cytophagales</taxon>
        <taxon>Roseivirgaceae</taxon>
        <taxon>Roseivirga</taxon>
    </lineage>
</organism>
<dbReference type="OrthoDB" id="9795928at2"/>
<dbReference type="InterPro" id="IPR036942">
    <property type="entry name" value="Beta-barrel_TonB_sf"/>
</dbReference>
<evidence type="ECO:0000256" key="1">
    <source>
        <dbReference type="ARBA" id="ARBA00004571"/>
    </source>
</evidence>
<dbReference type="Gene3D" id="2.170.130.10">
    <property type="entry name" value="TonB-dependent receptor, plug domain"/>
    <property type="match status" value="1"/>
</dbReference>
<feature type="domain" description="TonB-dependent receptor-like beta-barrel" evidence="13">
    <location>
        <begin position="358"/>
        <end position="762"/>
    </location>
</feature>
<dbReference type="InterPro" id="IPR000531">
    <property type="entry name" value="Beta-barrel_TonB"/>
</dbReference>
<dbReference type="Proteomes" id="UP000075606">
    <property type="component" value="Unassembled WGS sequence"/>
</dbReference>
<evidence type="ECO:0008006" key="17">
    <source>
        <dbReference type="Google" id="ProtNLM"/>
    </source>
</evidence>
<comment type="subcellular location">
    <subcellularLocation>
        <location evidence="1 10">Cell outer membrane</location>
        <topology evidence="1 10">Multi-pass membrane protein</topology>
    </subcellularLocation>
</comment>
<evidence type="ECO:0000259" key="13">
    <source>
        <dbReference type="Pfam" id="PF00593"/>
    </source>
</evidence>
<dbReference type="Gene3D" id="2.40.170.20">
    <property type="entry name" value="TonB-dependent receptor, beta-barrel domain"/>
    <property type="match status" value="1"/>
</dbReference>
<dbReference type="InterPro" id="IPR012910">
    <property type="entry name" value="Plug_dom"/>
</dbReference>
<keyword evidence="9 10" id="KW-0998">Cell outer membrane</keyword>
<dbReference type="InterPro" id="IPR008969">
    <property type="entry name" value="CarboxyPept-like_regulatory"/>
</dbReference>
<keyword evidence="8" id="KW-0675">Receptor</keyword>
<dbReference type="EMBL" id="LRPC01000001">
    <property type="protein sequence ID" value="KYG77597.1"/>
    <property type="molecule type" value="Genomic_DNA"/>
</dbReference>
<dbReference type="GO" id="GO:0015344">
    <property type="term" value="F:siderophore uptake transmembrane transporter activity"/>
    <property type="evidence" value="ECO:0007669"/>
    <property type="project" value="TreeGrafter"/>
</dbReference>
<dbReference type="Pfam" id="PF13715">
    <property type="entry name" value="CarbopepD_reg_2"/>
    <property type="match status" value="1"/>
</dbReference>
<dbReference type="Pfam" id="PF00593">
    <property type="entry name" value="TonB_dep_Rec_b-barrel"/>
    <property type="match status" value="1"/>
</dbReference>
<dbReference type="AlphaFoldDB" id="A0A150XFV3"/>
<evidence type="ECO:0000256" key="4">
    <source>
        <dbReference type="ARBA" id="ARBA00022692"/>
    </source>
</evidence>
<dbReference type="Gene3D" id="2.60.40.1120">
    <property type="entry name" value="Carboxypeptidase-like, regulatory domain"/>
    <property type="match status" value="1"/>
</dbReference>
<evidence type="ECO:0000256" key="7">
    <source>
        <dbReference type="ARBA" id="ARBA00023136"/>
    </source>
</evidence>